<dbReference type="Pfam" id="PF02798">
    <property type="entry name" value="GST_N"/>
    <property type="match status" value="1"/>
</dbReference>
<dbReference type="InterPro" id="IPR040079">
    <property type="entry name" value="Glutathione_S-Trfase"/>
</dbReference>
<dbReference type="CDD" id="cd03207">
    <property type="entry name" value="GST_C_8"/>
    <property type="match status" value="1"/>
</dbReference>
<dbReference type="InterPro" id="IPR036282">
    <property type="entry name" value="Glutathione-S-Trfase_C_sf"/>
</dbReference>
<organism evidence="2 3">
    <name type="scientific">Massilia hydrophila</name>
    <dbReference type="NCBI Taxonomy" id="3044279"/>
    <lineage>
        <taxon>Bacteria</taxon>
        <taxon>Pseudomonadati</taxon>
        <taxon>Pseudomonadota</taxon>
        <taxon>Betaproteobacteria</taxon>
        <taxon>Burkholderiales</taxon>
        <taxon>Oxalobacteraceae</taxon>
        <taxon>Telluria group</taxon>
        <taxon>Massilia</taxon>
    </lineage>
</organism>
<dbReference type="SUPFAM" id="SSF47616">
    <property type="entry name" value="GST C-terminal domain-like"/>
    <property type="match status" value="1"/>
</dbReference>
<dbReference type="SFLD" id="SFLDS00019">
    <property type="entry name" value="Glutathione_Transferase_(cytos"/>
    <property type="match status" value="1"/>
</dbReference>
<dbReference type="SFLD" id="SFLDG01150">
    <property type="entry name" value="Main.1:_Beta-like"/>
    <property type="match status" value="1"/>
</dbReference>
<dbReference type="PROSITE" id="PS50404">
    <property type="entry name" value="GST_NTER"/>
    <property type="match status" value="1"/>
</dbReference>
<gene>
    <name evidence="2" type="ORF">LE190_08720</name>
</gene>
<feature type="domain" description="GST N-terminal" evidence="1">
    <location>
        <begin position="4"/>
        <end position="85"/>
    </location>
</feature>
<name>A0ABS7Y8I9_9BURK</name>
<dbReference type="CDD" id="cd03046">
    <property type="entry name" value="GST_N_GTT1_like"/>
    <property type="match status" value="1"/>
</dbReference>
<evidence type="ECO:0000313" key="3">
    <source>
        <dbReference type="Proteomes" id="UP001198602"/>
    </source>
</evidence>
<comment type="caution">
    <text evidence="2">The sequence shown here is derived from an EMBL/GenBank/DDBJ whole genome shotgun (WGS) entry which is preliminary data.</text>
</comment>
<proteinExistence type="predicted"/>
<dbReference type="SFLD" id="SFLDG00358">
    <property type="entry name" value="Main_(cytGST)"/>
    <property type="match status" value="1"/>
</dbReference>
<dbReference type="Proteomes" id="UP001198602">
    <property type="component" value="Unassembled WGS sequence"/>
</dbReference>
<dbReference type="Gene3D" id="1.20.1050.10">
    <property type="match status" value="1"/>
</dbReference>
<evidence type="ECO:0000259" key="1">
    <source>
        <dbReference type="PROSITE" id="PS50404"/>
    </source>
</evidence>
<dbReference type="Gene3D" id="3.40.30.10">
    <property type="entry name" value="Glutaredoxin"/>
    <property type="match status" value="1"/>
</dbReference>
<dbReference type="PANTHER" id="PTHR44051:SF21">
    <property type="entry name" value="GLUTATHIONE S-TRANSFERASE FAMILY PROTEIN"/>
    <property type="match status" value="1"/>
</dbReference>
<accession>A0ABS7Y8I9</accession>
<dbReference type="InterPro" id="IPR004045">
    <property type="entry name" value="Glutathione_S-Trfase_N"/>
</dbReference>
<protein>
    <submittedName>
        <fullName evidence="2">Glutathione S-transferase family protein</fullName>
    </submittedName>
</protein>
<sequence>MSTQHSITFFHSPHTRASSTLILLEELGVPYELRVLNMKAGEQRQPTYLAVNPLGKVPAIVDGATIVTEQVAIFIHLADRFPEAGLAPSLDDPRRGAYLRWLVYYAACFEPALVDRSLGRDPGPAMSSPYGDFDAMIGVIDAQLQRSPYLLGDTMSAADVLWGSALVWGMAFAGVPRLPALVEYAGRMAARPASKRVAERDNAWIAEHEAALAVA</sequence>
<dbReference type="SUPFAM" id="SSF52833">
    <property type="entry name" value="Thioredoxin-like"/>
    <property type="match status" value="1"/>
</dbReference>
<dbReference type="InterPro" id="IPR036249">
    <property type="entry name" value="Thioredoxin-like_sf"/>
</dbReference>
<dbReference type="EMBL" id="JAHYBX010000002">
    <property type="protein sequence ID" value="MCA1856005.1"/>
    <property type="molecule type" value="Genomic_DNA"/>
</dbReference>
<reference evidence="2 3" key="1">
    <citation type="submission" date="2021-07" db="EMBL/GenBank/DDBJ databases">
        <title>Characterization of Violacein-producing bacteria and related species.</title>
        <authorList>
            <person name="Wilson H.S."/>
            <person name="De Leon M.E."/>
        </authorList>
    </citation>
    <scope>NUCLEOTIDE SEQUENCE [LARGE SCALE GENOMIC DNA]</scope>
    <source>
        <strain evidence="2 3">HSC-2F05</strain>
    </source>
</reference>
<dbReference type="RefSeq" id="WP_225238344.1">
    <property type="nucleotide sequence ID" value="NZ_JAHYBX010000002.1"/>
</dbReference>
<evidence type="ECO:0000313" key="2">
    <source>
        <dbReference type="EMBL" id="MCA1856005.1"/>
    </source>
</evidence>
<dbReference type="PANTHER" id="PTHR44051">
    <property type="entry name" value="GLUTATHIONE S-TRANSFERASE-RELATED"/>
    <property type="match status" value="1"/>
</dbReference>
<keyword evidence="3" id="KW-1185">Reference proteome</keyword>